<accession>A0ABW7Q949</accession>
<evidence type="ECO:0000313" key="5">
    <source>
        <dbReference type="Proteomes" id="UP001610861"/>
    </source>
</evidence>
<dbReference type="EMBL" id="JBIQWL010000004">
    <property type="protein sequence ID" value="MFH8251410.1"/>
    <property type="molecule type" value="Genomic_DNA"/>
</dbReference>
<dbReference type="Proteomes" id="UP001610861">
    <property type="component" value="Unassembled WGS sequence"/>
</dbReference>
<keyword evidence="3" id="KW-0732">Signal</keyword>
<feature type="signal peptide" evidence="3">
    <location>
        <begin position="1"/>
        <end position="27"/>
    </location>
</feature>
<proteinExistence type="inferred from homology"/>
<dbReference type="Gene3D" id="3.40.190.10">
    <property type="entry name" value="Periplasmic binding protein-like II"/>
    <property type="match status" value="2"/>
</dbReference>
<keyword evidence="2" id="KW-0813">Transport</keyword>
<organism evidence="4 5">
    <name type="scientific">Microbacterium alkaliflavum</name>
    <dbReference type="NCBI Taxonomy" id="3248839"/>
    <lineage>
        <taxon>Bacteria</taxon>
        <taxon>Bacillati</taxon>
        <taxon>Actinomycetota</taxon>
        <taxon>Actinomycetes</taxon>
        <taxon>Micrococcales</taxon>
        <taxon>Microbacteriaceae</taxon>
        <taxon>Microbacterium</taxon>
    </lineage>
</organism>
<evidence type="ECO:0000256" key="2">
    <source>
        <dbReference type="ARBA" id="ARBA00022448"/>
    </source>
</evidence>
<protein>
    <submittedName>
        <fullName evidence="4">ABC transporter substrate-binding protein</fullName>
    </submittedName>
</protein>
<name>A0ABW7Q949_9MICO</name>
<dbReference type="PANTHER" id="PTHR43649">
    <property type="entry name" value="ARABINOSE-BINDING PROTEIN-RELATED"/>
    <property type="match status" value="1"/>
</dbReference>
<dbReference type="Pfam" id="PF01547">
    <property type="entry name" value="SBP_bac_1"/>
    <property type="match status" value="1"/>
</dbReference>
<evidence type="ECO:0000256" key="3">
    <source>
        <dbReference type="SAM" id="SignalP"/>
    </source>
</evidence>
<sequence length="441" mass="46919">MMSSSSRRLITIAAGAVVLAVPLAACSGGGGSSSSGKTEITYLTQSDDLNTTQAKALIEAFEKANPDISVKLDTQPGGTEGDNLMKTKLSTGSMDDVFHYNSGSLLQALNPDQTLVDLSKEDWVKDLTDDFKQVVSTDKGLYGAPWGTSFAGAVLYNKPVYEKLGLTVPTTWDEFISNSEKIKSAGGGITPILQSYGDTWTSQLFVLGDFANVTAQNPDWATEYTDNDPKAKYVEEPAYAGFANQAEAFQKGLFNEDFASMTNAQAMDALANGTGAQYPMLSGQIAVIQQNEPDKVNDIGVFALPAASASDTSITMWQPNALYIAKTTEGDKLDAAKKFVAFANSSEGCDVQNKTSPPSGPYVTTACTVPSDAPAMIADIQKYFDDKKTGSALEFLSPIKGPNLENITVAVGSGITQPKDGAQQYDEDVKKQAQQLGLKGW</sequence>
<evidence type="ECO:0000256" key="1">
    <source>
        <dbReference type="ARBA" id="ARBA00008520"/>
    </source>
</evidence>
<comment type="caution">
    <text evidence="4">The sequence shown here is derived from an EMBL/GenBank/DDBJ whole genome shotgun (WGS) entry which is preliminary data.</text>
</comment>
<reference evidence="4 5" key="1">
    <citation type="submission" date="2024-09" db="EMBL/GenBank/DDBJ databases">
        <authorList>
            <person name="Pan X."/>
        </authorList>
    </citation>
    <scope>NUCLEOTIDE SEQUENCE [LARGE SCALE GENOMIC DNA]</scope>
    <source>
        <strain evidence="4 5">B2969</strain>
    </source>
</reference>
<gene>
    <name evidence="4" type="ORF">ACH3VR_13640</name>
</gene>
<evidence type="ECO:0000313" key="4">
    <source>
        <dbReference type="EMBL" id="MFH8251410.1"/>
    </source>
</evidence>
<keyword evidence="5" id="KW-1185">Reference proteome</keyword>
<dbReference type="RefSeq" id="WP_397556855.1">
    <property type="nucleotide sequence ID" value="NZ_JBIQWL010000004.1"/>
</dbReference>
<comment type="similarity">
    <text evidence="1">Belongs to the bacterial solute-binding protein 1 family.</text>
</comment>
<dbReference type="InterPro" id="IPR006059">
    <property type="entry name" value="SBP"/>
</dbReference>
<dbReference type="InterPro" id="IPR050490">
    <property type="entry name" value="Bact_solute-bd_prot1"/>
</dbReference>
<feature type="chain" id="PRO_5046677337" evidence="3">
    <location>
        <begin position="28"/>
        <end position="441"/>
    </location>
</feature>
<dbReference type="SUPFAM" id="SSF53850">
    <property type="entry name" value="Periplasmic binding protein-like II"/>
    <property type="match status" value="1"/>
</dbReference>
<dbReference type="PANTHER" id="PTHR43649:SF29">
    <property type="entry name" value="OSMOPROTECTIVE COMPOUNDS-BINDING PROTEIN GGTB"/>
    <property type="match status" value="1"/>
</dbReference>